<sequence length="233" mass="23223">MTAALLLLAAGVGSLVPSVPGLRRRRWRVLAGAAWALAAAALGVWGLGMAPPASAAAAAVSALWWALSACAPPSAPARLIAGDALLAVAVAAALVWPLPTGAGTLAGPPLLVAVPGVLILLGPAANRLVGAVLASVRVGPAPARTGERPERRISRLRGGRVIGPLERLLIVGLALSGAETAIAAVIAAKGIVRFPEISRDNAGDAAEEFLIGSMTSWLVAGLAAAALHGLQNY</sequence>
<organism evidence="2 3">
    <name type="scientific">Schaalia naturae</name>
    <dbReference type="NCBI Taxonomy" id="635203"/>
    <lineage>
        <taxon>Bacteria</taxon>
        <taxon>Bacillati</taxon>
        <taxon>Actinomycetota</taxon>
        <taxon>Actinomycetes</taxon>
        <taxon>Actinomycetales</taxon>
        <taxon>Actinomycetaceae</taxon>
        <taxon>Schaalia</taxon>
    </lineage>
</organism>
<gene>
    <name evidence="2" type="ORF">ACFQWG_03450</name>
</gene>
<feature type="transmembrane region" description="Helical" evidence="1">
    <location>
        <begin position="79"/>
        <end position="98"/>
    </location>
</feature>
<name>A0ABW2SKA0_9ACTO</name>
<dbReference type="RefSeq" id="WP_380972138.1">
    <property type="nucleotide sequence ID" value="NZ_JBHTEF010000001.1"/>
</dbReference>
<keyword evidence="3" id="KW-1185">Reference proteome</keyword>
<keyword evidence="1" id="KW-0472">Membrane</keyword>
<keyword evidence="1" id="KW-0812">Transmembrane</keyword>
<reference evidence="3" key="1">
    <citation type="journal article" date="2019" name="Int. J. Syst. Evol. Microbiol.">
        <title>The Global Catalogue of Microorganisms (GCM) 10K type strain sequencing project: providing services to taxonomists for standard genome sequencing and annotation.</title>
        <authorList>
            <consortium name="The Broad Institute Genomics Platform"/>
            <consortium name="The Broad Institute Genome Sequencing Center for Infectious Disease"/>
            <person name="Wu L."/>
            <person name="Ma J."/>
        </authorList>
    </citation>
    <scope>NUCLEOTIDE SEQUENCE [LARGE SCALE GENOMIC DNA]</scope>
    <source>
        <strain evidence="3">CCUG 56698</strain>
    </source>
</reference>
<feature type="transmembrane region" description="Helical" evidence="1">
    <location>
        <begin position="168"/>
        <end position="189"/>
    </location>
</feature>
<dbReference type="Proteomes" id="UP001596527">
    <property type="component" value="Unassembled WGS sequence"/>
</dbReference>
<comment type="caution">
    <text evidence="2">The sequence shown here is derived from an EMBL/GenBank/DDBJ whole genome shotgun (WGS) entry which is preliminary data.</text>
</comment>
<dbReference type="EMBL" id="JBHTEF010000001">
    <property type="protein sequence ID" value="MFC7580279.1"/>
    <property type="molecule type" value="Genomic_DNA"/>
</dbReference>
<evidence type="ECO:0000256" key="1">
    <source>
        <dbReference type="SAM" id="Phobius"/>
    </source>
</evidence>
<feature type="transmembrane region" description="Helical" evidence="1">
    <location>
        <begin position="209"/>
        <end position="230"/>
    </location>
</feature>
<keyword evidence="1" id="KW-1133">Transmembrane helix</keyword>
<accession>A0ABW2SKA0</accession>
<proteinExistence type="predicted"/>
<feature type="transmembrane region" description="Helical" evidence="1">
    <location>
        <begin position="34"/>
        <end position="67"/>
    </location>
</feature>
<evidence type="ECO:0000313" key="3">
    <source>
        <dbReference type="Proteomes" id="UP001596527"/>
    </source>
</evidence>
<evidence type="ECO:0000313" key="2">
    <source>
        <dbReference type="EMBL" id="MFC7580279.1"/>
    </source>
</evidence>
<protein>
    <submittedName>
        <fullName evidence="2">Beta-carotene 15,15'-monooxygenase</fullName>
    </submittedName>
</protein>